<dbReference type="EMBL" id="KV784379">
    <property type="protein sequence ID" value="OEU08712.1"/>
    <property type="molecule type" value="Genomic_DNA"/>
</dbReference>
<dbReference type="Pfam" id="PF12697">
    <property type="entry name" value="Abhydrolase_6"/>
    <property type="match status" value="1"/>
</dbReference>
<evidence type="ECO:0000313" key="3">
    <source>
        <dbReference type="EMBL" id="OEU08712.1"/>
    </source>
</evidence>
<proteinExistence type="inferred from homology"/>
<evidence type="ECO:0000313" key="4">
    <source>
        <dbReference type="Proteomes" id="UP000095751"/>
    </source>
</evidence>
<gene>
    <name evidence="3" type="ORF">FRACYDRAFT_264515</name>
</gene>
<dbReference type="PANTHER" id="PTHR42886">
    <property type="entry name" value="RE40534P-RELATED"/>
    <property type="match status" value="1"/>
</dbReference>
<dbReference type="SUPFAM" id="SSF53474">
    <property type="entry name" value="alpha/beta-Hydrolases"/>
    <property type="match status" value="1"/>
</dbReference>
<evidence type="ECO:0000256" key="1">
    <source>
        <dbReference type="ARBA" id="ARBA00038097"/>
    </source>
</evidence>
<dbReference type="AlphaFoldDB" id="A0A1E7ES64"/>
<dbReference type="Gene3D" id="3.40.50.1820">
    <property type="entry name" value="alpha/beta hydrolase"/>
    <property type="match status" value="1"/>
</dbReference>
<feature type="domain" description="AB hydrolase-1" evidence="2">
    <location>
        <begin position="104"/>
        <end position="329"/>
    </location>
</feature>
<dbReference type="Proteomes" id="UP000095751">
    <property type="component" value="Unassembled WGS sequence"/>
</dbReference>
<name>A0A1E7ES64_9STRA</name>
<dbReference type="GO" id="GO:0016787">
    <property type="term" value="F:hydrolase activity"/>
    <property type="evidence" value="ECO:0007669"/>
    <property type="project" value="UniProtKB-KW"/>
</dbReference>
<reference evidence="3 4" key="1">
    <citation type="submission" date="2016-09" db="EMBL/GenBank/DDBJ databases">
        <title>Extensive genetic diversity and differential bi-allelic expression allows diatom success in the polar Southern Ocean.</title>
        <authorList>
            <consortium name="DOE Joint Genome Institute"/>
            <person name="Mock T."/>
            <person name="Otillar R.P."/>
            <person name="Strauss J."/>
            <person name="Dupont C."/>
            <person name="Frickenhaus S."/>
            <person name="Maumus F."/>
            <person name="Mcmullan M."/>
            <person name="Sanges R."/>
            <person name="Schmutz J."/>
            <person name="Toseland A."/>
            <person name="Valas R."/>
            <person name="Veluchamy A."/>
            <person name="Ward B.J."/>
            <person name="Allen A."/>
            <person name="Barry K."/>
            <person name="Falciatore A."/>
            <person name="Ferrante M."/>
            <person name="Fortunato A.E."/>
            <person name="Gloeckner G."/>
            <person name="Gruber A."/>
            <person name="Hipkin R."/>
            <person name="Janech M."/>
            <person name="Kroth P."/>
            <person name="Leese F."/>
            <person name="Lindquist E."/>
            <person name="Lyon B.R."/>
            <person name="Martin J."/>
            <person name="Mayer C."/>
            <person name="Parker M."/>
            <person name="Quesneville H."/>
            <person name="Raymond J."/>
            <person name="Uhlig C."/>
            <person name="Valentin K.U."/>
            <person name="Worden A.Z."/>
            <person name="Armbrust E.V."/>
            <person name="Bowler C."/>
            <person name="Green B."/>
            <person name="Moulton V."/>
            <person name="Van Oosterhout C."/>
            <person name="Grigoriev I."/>
        </authorList>
    </citation>
    <scope>NUCLEOTIDE SEQUENCE [LARGE SCALE GENOMIC DNA]</scope>
    <source>
        <strain evidence="3 4">CCMP1102</strain>
    </source>
</reference>
<keyword evidence="3" id="KW-0378">Hydrolase</keyword>
<dbReference type="InterPro" id="IPR000073">
    <property type="entry name" value="AB_hydrolase_1"/>
</dbReference>
<evidence type="ECO:0000259" key="2">
    <source>
        <dbReference type="Pfam" id="PF12697"/>
    </source>
</evidence>
<dbReference type="KEGG" id="fcy:FRACYDRAFT_264515"/>
<comment type="similarity">
    <text evidence="1">Belongs to the peptidase S33 family. ABHD4/ABHD5 subfamily.</text>
</comment>
<dbReference type="PANTHER" id="PTHR42886:SF29">
    <property type="entry name" value="PUMMELIG, ISOFORM A"/>
    <property type="match status" value="1"/>
</dbReference>
<sequence>MTNTKRCCKDCQTVLGRSISVCSLWDKNDFACDECKGQLCSTCYGKRPLIIGKPDDEDGGNNDDPQAGTMKQYCKSCFEIASTIDFSKTYDTIPGGSSSDIVWVFSHGASGCRQLFAPQAKELKKRYGHSSISWDLPGHGSMVDTPLTLESSKETLTSVLKENESWTQGKKLIYVGASLGAYIGYYLLEHMQDKFVGAVLMDAGQNVGPGASFKAKMGLVVLKMIGCNFSNSTMMQLMLGEMKKSKADYHLIDAVFGAGMFFEHTKSHVECLKTVAPADHIPTFQFPILFINGSEDYRDSEDKWLALCTKKDDSELKVYERGDHFFMHDSRFIDDLFTRMDGYSKTL</sequence>
<dbReference type="OrthoDB" id="8119704at2759"/>
<organism evidence="3 4">
    <name type="scientific">Fragilariopsis cylindrus CCMP1102</name>
    <dbReference type="NCBI Taxonomy" id="635003"/>
    <lineage>
        <taxon>Eukaryota</taxon>
        <taxon>Sar</taxon>
        <taxon>Stramenopiles</taxon>
        <taxon>Ochrophyta</taxon>
        <taxon>Bacillariophyta</taxon>
        <taxon>Bacillariophyceae</taxon>
        <taxon>Bacillariophycidae</taxon>
        <taxon>Bacillariales</taxon>
        <taxon>Bacillariaceae</taxon>
        <taxon>Fragilariopsis</taxon>
    </lineage>
</organism>
<protein>
    <submittedName>
        <fullName evidence="3">Alpha/beta-hydrolase</fullName>
    </submittedName>
</protein>
<dbReference type="InterPro" id="IPR029058">
    <property type="entry name" value="AB_hydrolase_fold"/>
</dbReference>
<accession>A0A1E7ES64</accession>
<keyword evidence="4" id="KW-1185">Reference proteome</keyword>
<dbReference type="InParanoid" id="A0A1E7ES64"/>